<sequence length="395" mass="45653">MQYFTRQVEKTIRSHLDDDKVIILTGMRRVGKSTLLSHIAEGLSNVVRFDFENPLDVLLFTDVDYNDIYERIIIRGGLDRNKRLNVFVDEAQLHPEVSKIAKYLHDHYDIKFFLTGSASYYLKNLFPESLAGRKVIIELYPLSFSEFLLFRGENKLIYKELQAKTTLHIAEYERYDTLYNEYVRWGGFPEVVLAEGERKKEELAKDIFSSYYQREVLQLGEWRKQDIFRDLMILLATRTGSLLDVAKLSQELGINRITVQNYLAFLEATYFVSFIGKHSKSQDRTISGAKKVYFCDNGIMRVISETGLGAQLENTVYHQLAHFGAESVRYYRTVNGKELDFVVDGKIGYEVKTTATPSDISETQNLAKKLGLTKAIVISRIFVERQDGVRFAQFL</sequence>
<accession>A0A2H0RLM8</accession>
<evidence type="ECO:0000313" key="4">
    <source>
        <dbReference type="Proteomes" id="UP000230833"/>
    </source>
</evidence>
<dbReference type="Pfam" id="PF13173">
    <property type="entry name" value="AAA_14"/>
    <property type="match status" value="1"/>
</dbReference>
<organism evidence="3 4">
    <name type="scientific">Candidatus Vogelbacteria bacterium CG10_big_fil_rev_8_21_14_0_10_45_14</name>
    <dbReference type="NCBI Taxonomy" id="1975042"/>
    <lineage>
        <taxon>Bacteria</taxon>
        <taxon>Candidatus Vogeliibacteriota</taxon>
    </lineage>
</organism>
<dbReference type="InterPro" id="IPR025420">
    <property type="entry name" value="DUF4143"/>
</dbReference>
<evidence type="ECO:0000259" key="1">
    <source>
        <dbReference type="Pfam" id="PF13173"/>
    </source>
</evidence>
<feature type="domain" description="DUF4143" evidence="2">
    <location>
        <begin position="213"/>
        <end position="353"/>
    </location>
</feature>
<dbReference type="InterPro" id="IPR027417">
    <property type="entry name" value="P-loop_NTPase"/>
</dbReference>
<proteinExistence type="predicted"/>
<dbReference type="Gene3D" id="3.40.50.300">
    <property type="entry name" value="P-loop containing nucleotide triphosphate hydrolases"/>
    <property type="match status" value="1"/>
</dbReference>
<gene>
    <name evidence="3" type="ORF">COV07_01800</name>
</gene>
<dbReference type="PANTHER" id="PTHR33295:SF18">
    <property type="entry name" value="AAA+ ATPASE DOMAIN-CONTAINING PROTEIN"/>
    <property type="match status" value="1"/>
</dbReference>
<dbReference type="InterPro" id="IPR041682">
    <property type="entry name" value="AAA_14"/>
</dbReference>
<evidence type="ECO:0000313" key="3">
    <source>
        <dbReference type="EMBL" id="PIR46914.1"/>
    </source>
</evidence>
<dbReference type="SUPFAM" id="SSF52540">
    <property type="entry name" value="P-loop containing nucleoside triphosphate hydrolases"/>
    <property type="match status" value="1"/>
</dbReference>
<evidence type="ECO:0000259" key="2">
    <source>
        <dbReference type="Pfam" id="PF13635"/>
    </source>
</evidence>
<dbReference type="PANTHER" id="PTHR33295">
    <property type="entry name" value="ATPASE"/>
    <property type="match status" value="1"/>
</dbReference>
<dbReference type="EMBL" id="PCYL01000022">
    <property type="protein sequence ID" value="PIR46914.1"/>
    <property type="molecule type" value="Genomic_DNA"/>
</dbReference>
<feature type="domain" description="AAA" evidence="1">
    <location>
        <begin position="19"/>
        <end position="148"/>
    </location>
</feature>
<reference evidence="3 4" key="1">
    <citation type="submission" date="2017-09" db="EMBL/GenBank/DDBJ databases">
        <title>Depth-based differentiation of microbial function through sediment-hosted aquifers and enrichment of novel symbionts in the deep terrestrial subsurface.</title>
        <authorList>
            <person name="Probst A.J."/>
            <person name="Ladd B."/>
            <person name="Jarett J.K."/>
            <person name="Geller-Mcgrath D.E."/>
            <person name="Sieber C.M."/>
            <person name="Emerson J.B."/>
            <person name="Anantharaman K."/>
            <person name="Thomas B.C."/>
            <person name="Malmstrom R."/>
            <person name="Stieglmeier M."/>
            <person name="Klingl A."/>
            <person name="Woyke T."/>
            <person name="Ryan C.M."/>
            <person name="Banfield J.F."/>
        </authorList>
    </citation>
    <scope>NUCLEOTIDE SEQUENCE [LARGE SCALE GENOMIC DNA]</scope>
    <source>
        <strain evidence="3">CG10_big_fil_rev_8_21_14_0_10_45_14</strain>
    </source>
</reference>
<dbReference type="Pfam" id="PF13635">
    <property type="entry name" value="DUF4143"/>
    <property type="match status" value="1"/>
</dbReference>
<name>A0A2H0RLM8_9BACT</name>
<dbReference type="Proteomes" id="UP000230833">
    <property type="component" value="Unassembled WGS sequence"/>
</dbReference>
<protein>
    <submittedName>
        <fullName evidence="3">ATPase</fullName>
    </submittedName>
</protein>
<dbReference type="AlphaFoldDB" id="A0A2H0RLM8"/>
<comment type="caution">
    <text evidence="3">The sequence shown here is derived from an EMBL/GenBank/DDBJ whole genome shotgun (WGS) entry which is preliminary data.</text>
</comment>